<gene>
    <name evidence="2" type="ORF">PACLA_8A060134</name>
</gene>
<dbReference type="GO" id="GO:0000785">
    <property type="term" value="C:chromatin"/>
    <property type="evidence" value="ECO:0007669"/>
    <property type="project" value="TreeGrafter"/>
</dbReference>
<dbReference type="CDD" id="cd00182">
    <property type="entry name" value="T-box"/>
    <property type="match status" value="1"/>
</dbReference>
<dbReference type="Gene3D" id="2.60.40.820">
    <property type="entry name" value="Transcription factor, T-box"/>
    <property type="match status" value="1"/>
</dbReference>
<evidence type="ECO:0000313" key="2">
    <source>
        <dbReference type="EMBL" id="CAB4009649.1"/>
    </source>
</evidence>
<dbReference type="Pfam" id="PF00907">
    <property type="entry name" value="T-box"/>
    <property type="match status" value="1"/>
</dbReference>
<dbReference type="GO" id="GO:0005634">
    <property type="term" value="C:nucleus"/>
    <property type="evidence" value="ECO:0007669"/>
    <property type="project" value="UniProtKB-SubCell"/>
</dbReference>
<dbReference type="PANTHER" id="PTHR11267">
    <property type="entry name" value="T-BOX PROTEIN-RELATED"/>
    <property type="match status" value="1"/>
</dbReference>
<dbReference type="PANTHER" id="PTHR11267:SF204">
    <property type="entry name" value="SPADETAIL"/>
    <property type="match status" value="1"/>
</dbReference>
<dbReference type="PROSITE" id="PS50252">
    <property type="entry name" value="TBOX_3"/>
    <property type="match status" value="1"/>
</dbReference>
<protein>
    <submittedName>
        <fullName evidence="2">T-box transcription factor TBX21</fullName>
    </submittedName>
</protein>
<dbReference type="PRINTS" id="PR00937">
    <property type="entry name" value="TBOX"/>
</dbReference>
<evidence type="ECO:0000313" key="3">
    <source>
        <dbReference type="Proteomes" id="UP001152795"/>
    </source>
</evidence>
<keyword evidence="1" id="KW-0238">DNA-binding</keyword>
<dbReference type="SMART" id="SM00425">
    <property type="entry name" value="TBOX"/>
    <property type="match status" value="1"/>
</dbReference>
<dbReference type="OrthoDB" id="10409980at2759"/>
<proteinExistence type="predicted"/>
<dbReference type="InterPro" id="IPR036960">
    <property type="entry name" value="T-box_sf"/>
</dbReference>
<dbReference type="GO" id="GO:0000978">
    <property type="term" value="F:RNA polymerase II cis-regulatory region sequence-specific DNA binding"/>
    <property type="evidence" value="ECO:0007669"/>
    <property type="project" value="InterPro"/>
</dbReference>
<name>A0A6S7HYI6_PARCT</name>
<comment type="caution">
    <text evidence="2">The sequence shown here is derived from an EMBL/GenBank/DDBJ whole genome shotgun (WGS) entry which is preliminary data.</text>
</comment>
<dbReference type="AlphaFoldDB" id="A0A6S7HYI6"/>
<keyword evidence="1" id="KW-0539">Nucleus</keyword>
<dbReference type="InterPro" id="IPR046360">
    <property type="entry name" value="T-box_DNA-bd"/>
</dbReference>
<evidence type="ECO:0000256" key="1">
    <source>
        <dbReference type="PROSITE-ProRule" id="PRU00201"/>
    </source>
</evidence>
<dbReference type="GO" id="GO:0000981">
    <property type="term" value="F:DNA-binding transcription factor activity, RNA polymerase II-specific"/>
    <property type="evidence" value="ECO:0007669"/>
    <property type="project" value="TreeGrafter"/>
</dbReference>
<dbReference type="Proteomes" id="UP001152795">
    <property type="component" value="Unassembled WGS sequence"/>
</dbReference>
<accession>A0A6S7HYI6</accession>
<dbReference type="SUPFAM" id="SSF49417">
    <property type="entry name" value="p53-like transcription factors"/>
    <property type="match status" value="1"/>
</dbReference>
<keyword evidence="3" id="KW-1185">Reference proteome</keyword>
<dbReference type="EMBL" id="CACRXK020006525">
    <property type="protein sequence ID" value="CAB4009649.1"/>
    <property type="molecule type" value="Genomic_DNA"/>
</dbReference>
<sequence length="445" mass="51379">MSDFFNECHNTTAISSRVTASDDHGAIQATNPKCHIGKLRAIAPKLTHVGAKAVFPSRTKSSLSCGTKHLSDVKVELGNEALWKIFHAEDHEMKIINTGRALFPVLALKLSGLSPTEKYSLAVNFTNVDWARYRFSQANKKWFQWSTTMPDTTANTGRRFYQHPCSPALGAFWTTGDVTFDKLRLTNDLNKTEKFMIQVSSLRKYRVQVIVTKLQCSHCHQPHMRMIELPLTEFITVTGYRNEKITQLKIENNPSSVGFRDNYQIRKASLKRKRELLHAKRSCETIKTDDVIPTPVITRYCSWEEFSRTCCRESPDTLTSCCRESPDTLTLSTSSSIDLGDHVSTFLQNDVILYPQNDVMLYPQFHQPLYSYPESYQAMNQLSDIPQFQIPEINAQYPRLVLPGFQPQEQRTYNHDYNEFDQSYCHKYEDFTSPFQYTEWDTVYY</sequence>
<dbReference type="GO" id="GO:0045893">
    <property type="term" value="P:positive regulation of DNA-templated transcription"/>
    <property type="evidence" value="ECO:0007669"/>
    <property type="project" value="InterPro"/>
</dbReference>
<comment type="subcellular location">
    <subcellularLocation>
        <location evidence="1">Nucleus</location>
    </subcellularLocation>
</comment>
<comment type="caution">
    <text evidence="1">Lacks conserved residue(s) required for the propagation of feature annotation.</text>
</comment>
<organism evidence="2 3">
    <name type="scientific">Paramuricea clavata</name>
    <name type="common">Red gorgonian</name>
    <name type="synonym">Violescent sea-whip</name>
    <dbReference type="NCBI Taxonomy" id="317549"/>
    <lineage>
        <taxon>Eukaryota</taxon>
        <taxon>Metazoa</taxon>
        <taxon>Cnidaria</taxon>
        <taxon>Anthozoa</taxon>
        <taxon>Octocorallia</taxon>
        <taxon>Malacalcyonacea</taxon>
        <taxon>Plexauridae</taxon>
        <taxon>Paramuricea</taxon>
    </lineage>
</organism>
<reference evidence="2" key="1">
    <citation type="submission" date="2020-04" db="EMBL/GenBank/DDBJ databases">
        <authorList>
            <person name="Alioto T."/>
            <person name="Alioto T."/>
            <person name="Gomez Garrido J."/>
        </authorList>
    </citation>
    <scope>NUCLEOTIDE SEQUENCE</scope>
    <source>
        <strain evidence="2">A484AB</strain>
    </source>
</reference>
<dbReference type="InterPro" id="IPR001699">
    <property type="entry name" value="TF_T-box"/>
</dbReference>
<dbReference type="GO" id="GO:0001708">
    <property type="term" value="P:cell fate specification"/>
    <property type="evidence" value="ECO:0007669"/>
    <property type="project" value="TreeGrafter"/>
</dbReference>
<dbReference type="InterPro" id="IPR008967">
    <property type="entry name" value="p53-like_TF_DNA-bd_sf"/>
</dbReference>